<comment type="subcellular location">
    <subcellularLocation>
        <location evidence="1">Membrane</location>
        <topology evidence="1">Single-pass membrane protein</topology>
    </subcellularLocation>
</comment>
<evidence type="ECO:0000313" key="11">
    <source>
        <dbReference type="Proteomes" id="UP000307768"/>
    </source>
</evidence>
<keyword evidence="6" id="KW-0804">Transcription</keyword>
<dbReference type="Gene3D" id="1.10.10.1320">
    <property type="entry name" value="Anti-sigma factor, zinc-finger domain"/>
    <property type="match status" value="1"/>
</dbReference>
<accession>A0A5Q6RZ15</accession>
<dbReference type="GO" id="GO:0006417">
    <property type="term" value="P:regulation of translation"/>
    <property type="evidence" value="ECO:0007669"/>
    <property type="project" value="TreeGrafter"/>
</dbReference>
<sequence>MSCPYEHLDGAYVLGSLSTADRLEFESHLAGCAACRQAVQELAGIPGLLAKVPADVWDPPASDEPVPESLRPIVVALAAREQRRRQWVRGGIAAAAAVAVVVAGFAVGARWEATRDEPAAQTPTTSQPTSPPTSPPSTGNPSTGTPMVPVAEETTMTANLAMSTVAWGTKLDLTCSYPQPSGPYAGEYGGTPTYALVVRTRDGQEEHVATWRGVAGKTMHLTAATATARADIASVEVRDADGAPVLRTGT</sequence>
<dbReference type="InterPro" id="IPR041916">
    <property type="entry name" value="Anti_sigma_zinc_sf"/>
</dbReference>
<evidence type="ECO:0000256" key="1">
    <source>
        <dbReference type="ARBA" id="ARBA00004167"/>
    </source>
</evidence>
<protein>
    <submittedName>
        <fullName evidence="10">Zf-HC2 domain-containing protein</fullName>
    </submittedName>
</protein>
<keyword evidence="2 8" id="KW-0812">Transmembrane</keyword>
<reference evidence="10 11" key="1">
    <citation type="submission" date="2019-09" db="EMBL/GenBank/DDBJ databases">
        <title>Mumia zhuanghuii sp. nov. isolated from the intestinal contents of plateau pika (Ochotona curzoniae) in the Qinghai-Tibet plateau of China.</title>
        <authorList>
            <person name="Tian Z."/>
        </authorList>
    </citation>
    <scope>NUCLEOTIDE SEQUENCE [LARGE SCALE GENOMIC DNA]</scope>
    <source>
        <strain evidence="11">350</strain>
    </source>
</reference>
<dbReference type="PANTHER" id="PTHR37461:SF1">
    <property type="entry name" value="ANTI-SIGMA-K FACTOR RSKA"/>
    <property type="match status" value="1"/>
</dbReference>
<dbReference type="Proteomes" id="UP000307768">
    <property type="component" value="Unassembled WGS sequence"/>
</dbReference>
<evidence type="ECO:0000256" key="4">
    <source>
        <dbReference type="ARBA" id="ARBA00023015"/>
    </source>
</evidence>
<dbReference type="RefSeq" id="WP_149768841.1">
    <property type="nucleotide sequence ID" value="NZ_VDFQ02000002.1"/>
</dbReference>
<evidence type="ECO:0000256" key="7">
    <source>
        <dbReference type="SAM" id="MobiDB-lite"/>
    </source>
</evidence>
<dbReference type="PANTHER" id="PTHR37461">
    <property type="entry name" value="ANTI-SIGMA-K FACTOR RSKA"/>
    <property type="match status" value="1"/>
</dbReference>
<keyword evidence="5 8" id="KW-0472">Membrane</keyword>
<feature type="transmembrane region" description="Helical" evidence="8">
    <location>
        <begin position="90"/>
        <end position="111"/>
    </location>
</feature>
<evidence type="ECO:0000313" key="10">
    <source>
        <dbReference type="EMBL" id="KAA1423322.1"/>
    </source>
</evidence>
<feature type="region of interest" description="Disordered" evidence="7">
    <location>
        <begin position="115"/>
        <end position="148"/>
    </location>
</feature>
<evidence type="ECO:0000256" key="2">
    <source>
        <dbReference type="ARBA" id="ARBA00022692"/>
    </source>
</evidence>
<feature type="domain" description="Putative zinc-finger" evidence="9">
    <location>
        <begin position="10"/>
        <end position="36"/>
    </location>
</feature>
<dbReference type="InterPro" id="IPR051474">
    <property type="entry name" value="Anti-sigma-K/W_factor"/>
</dbReference>
<proteinExistence type="predicted"/>
<evidence type="ECO:0000259" key="9">
    <source>
        <dbReference type="Pfam" id="PF13490"/>
    </source>
</evidence>
<evidence type="ECO:0000256" key="3">
    <source>
        <dbReference type="ARBA" id="ARBA00022989"/>
    </source>
</evidence>
<feature type="compositionally biased region" description="Low complexity" evidence="7">
    <location>
        <begin position="136"/>
        <end position="146"/>
    </location>
</feature>
<organism evidence="10 11">
    <name type="scientific">Mumia zhuanghuii</name>
    <dbReference type="NCBI Taxonomy" id="2585211"/>
    <lineage>
        <taxon>Bacteria</taxon>
        <taxon>Bacillati</taxon>
        <taxon>Actinomycetota</taxon>
        <taxon>Actinomycetes</taxon>
        <taxon>Propionibacteriales</taxon>
        <taxon>Nocardioidaceae</taxon>
        <taxon>Mumia</taxon>
    </lineage>
</organism>
<dbReference type="InterPro" id="IPR027383">
    <property type="entry name" value="Znf_put"/>
</dbReference>
<dbReference type="Pfam" id="PF13490">
    <property type="entry name" value="zf-HC2"/>
    <property type="match status" value="1"/>
</dbReference>
<evidence type="ECO:0000256" key="6">
    <source>
        <dbReference type="ARBA" id="ARBA00023163"/>
    </source>
</evidence>
<evidence type="ECO:0000256" key="8">
    <source>
        <dbReference type="SAM" id="Phobius"/>
    </source>
</evidence>
<dbReference type="AlphaFoldDB" id="A0A5Q6RZ15"/>
<keyword evidence="4" id="KW-0805">Transcription regulation</keyword>
<dbReference type="OrthoDB" id="5242431at2"/>
<dbReference type="GO" id="GO:0016020">
    <property type="term" value="C:membrane"/>
    <property type="evidence" value="ECO:0007669"/>
    <property type="project" value="UniProtKB-SubCell"/>
</dbReference>
<name>A0A5Q6RZ15_9ACTN</name>
<dbReference type="EMBL" id="VDFQ02000002">
    <property type="protein sequence ID" value="KAA1423322.1"/>
    <property type="molecule type" value="Genomic_DNA"/>
</dbReference>
<evidence type="ECO:0000256" key="5">
    <source>
        <dbReference type="ARBA" id="ARBA00023136"/>
    </source>
</evidence>
<dbReference type="GO" id="GO:0016989">
    <property type="term" value="F:sigma factor antagonist activity"/>
    <property type="evidence" value="ECO:0007669"/>
    <property type="project" value="TreeGrafter"/>
</dbReference>
<keyword evidence="3 8" id="KW-1133">Transmembrane helix</keyword>
<gene>
    <name evidence="10" type="ORF">FE697_006820</name>
</gene>
<comment type="caution">
    <text evidence="10">The sequence shown here is derived from an EMBL/GenBank/DDBJ whole genome shotgun (WGS) entry which is preliminary data.</text>
</comment>